<feature type="transmembrane region" description="Helical" evidence="7">
    <location>
        <begin position="20"/>
        <end position="42"/>
    </location>
</feature>
<dbReference type="GO" id="GO:0005634">
    <property type="term" value="C:nucleus"/>
    <property type="evidence" value="ECO:0007669"/>
    <property type="project" value="UniProtKB-SubCell"/>
</dbReference>
<dbReference type="EMBL" id="PKPP01001957">
    <property type="protein sequence ID" value="PWA78655.1"/>
    <property type="molecule type" value="Genomic_DNA"/>
</dbReference>
<comment type="subcellular location">
    <subcellularLocation>
        <location evidence="1">Nucleus</location>
    </subcellularLocation>
</comment>
<evidence type="ECO:0000256" key="5">
    <source>
        <dbReference type="ARBA" id="ARBA00023163"/>
    </source>
</evidence>
<dbReference type="PROSITE" id="PS51294">
    <property type="entry name" value="HTH_MYB"/>
    <property type="match status" value="1"/>
</dbReference>
<evidence type="ECO:0000256" key="7">
    <source>
        <dbReference type="SAM" id="Phobius"/>
    </source>
</evidence>
<dbReference type="PANTHER" id="PTHR47997:SF11">
    <property type="entry name" value="TRANSCRIPTION FACTOR LAF1"/>
    <property type="match status" value="1"/>
</dbReference>
<dbReference type="InterPro" id="IPR051953">
    <property type="entry name" value="Plant_SW-associated_TFs"/>
</dbReference>
<keyword evidence="4" id="KW-0238">DNA-binding</keyword>
<evidence type="ECO:0000259" key="8">
    <source>
        <dbReference type="PROSITE" id="PS51294"/>
    </source>
</evidence>
<dbReference type="AlphaFoldDB" id="A0A2U1NYR4"/>
<dbReference type="InterPro" id="IPR009057">
    <property type="entry name" value="Homeodomain-like_sf"/>
</dbReference>
<dbReference type="InterPro" id="IPR017930">
    <property type="entry name" value="Myb_dom"/>
</dbReference>
<evidence type="ECO:0000313" key="9">
    <source>
        <dbReference type="EMBL" id="PWA78655.1"/>
    </source>
</evidence>
<evidence type="ECO:0000256" key="3">
    <source>
        <dbReference type="ARBA" id="ARBA00023015"/>
    </source>
</evidence>
<dbReference type="OrthoDB" id="2143914at2759"/>
<keyword evidence="7" id="KW-1133">Transmembrane helix</keyword>
<dbReference type="PANTHER" id="PTHR47997">
    <property type="entry name" value="MYB DOMAIN PROTEIN 55"/>
    <property type="match status" value="1"/>
</dbReference>
<dbReference type="SUPFAM" id="SSF46689">
    <property type="entry name" value="Homeodomain-like"/>
    <property type="match status" value="1"/>
</dbReference>
<gene>
    <name evidence="9" type="ORF">CTI12_AA211670</name>
</gene>
<evidence type="ECO:0000256" key="2">
    <source>
        <dbReference type="ARBA" id="ARBA00022737"/>
    </source>
</evidence>
<keyword evidence="5" id="KW-0804">Transcription</keyword>
<organism evidence="9 10">
    <name type="scientific">Artemisia annua</name>
    <name type="common">Sweet wormwood</name>
    <dbReference type="NCBI Taxonomy" id="35608"/>
    <lineage>
        <taxon>Eukaryota</taxon>
        <taxon>Viridiplantae</taxon>
        <taxon>Streptophyta</taxon>
        <taxon>Embryophyta</taxon>
        <taxon>Tracheophyta</taxon>
        <taxon>Spermatophyta</taxon>
        <taxon>Magnoliopsida</taxon>
        <taxon>eudicotyledons</taxon>
        <taxon>Gunneridae</taxon>
        <taxon>Pentapetalae</taxon>
        <taxon>asterids</taxon>
        <taxon>campanulids</taxon>
        <taxon>Asterales</taxon>
        <taxon>Asteraceae</taxon>
        <taxon>Asteroideae</taxon>
        <taxon>Anthemideae</taxon>
        <taxon>Artemisiinae</taxon>
        <taxon>Artemisia</taxon>
    </lineage>
</organism>
<keyword evidence="2" id="KW-0677">Repeat</keyword>
<accession>A0A2U1NYR4</accession>
<evidence type="ECO:0000313" key="10">
    <source>
        <dbReference type="Proteomes" id="UP000245207"/>
    </source>
</evidence>
<dbReference type="GO" id="GO:0003677">
    <property type="term" value="F:DNA binding"/>
    <property type="evidence" value="ECO:0007669"/>
    <property type="project" value="UniProtKB-KW"/>
</dbReference>
<protein>
    <recommendedName>
        <fullName evidence="8">HTH myb-type domain-containing protein</fullName>
    </recommendedName>
</protein>
<keyword evidence="10" id="KW-1185">Reference proteome</keyword>
<dbReference type="Proteomes" id="UP000245207">
    <property type="component" value="Unassembled WGS sequence"/>
</dbReference>
<keyword evidence="6" id="KW-0539">Nucleus</keyword>
<name>A0A2U1NYR4_ARTAN</name>
<evidence type="ECO:0000256" key="4">
    <source>
        <dbReference type="ARBA" id="ARBA00023125"/>
    </source>
</evidence>
<keyword evidence="7" id="KW-0812">Transmembrane</keyword>
<evidence type="ECO:0000256" key="6">
    <source>
        <dbReference type="ARBA" id="ARBA00023242"/>
    </source>
</evidence>
<reference evidence="9 10" key="1">
    <citation type="journal article" date="2018" name="Mol. Plant">
        <title>The genome of Artemisia annua provides insight into the evolution of Asteraceae family and artemisinin biosynthesis.</title>
        <authorList>
            <person name="Shen Q."/>
            <person name="Zhang L."/>
            <person name="Liao Z."/>
            <person name="Wang S."/>
            <person name="Yan T."/>
            <person name="Shi P."/>
            <person name="Liu M."/>
            <person name="Fu X."/>
            <person name="Pan Q."/>
            <person name="Wang Y."/>
            <person name="Lv Z."/>
            <person name="Lu X."/>
            <person name="Zhang F."/>
            <person name="Jiang W."/>
            <person name="Ma Y."/>
            <person name="Chen M."/>
            <person name="Hao X."/>
            <person name="Li L."/>
            <person name="Tang Y."/>
            <person name="Lv G."/>
            <person name="Zhou Y."/>
            <person name="Sun X."/>
            <person name="Brodelius P.E."/>
            <person name="Rose J.K.C."/>
            <person name="Tang K."/>
        </authorList>
    </citation>
    <scope>NUCLEOTIDE SEQUENCE [LARGE SCALE GENOMIC DNA]</scope>
    <source>
        <strain evidence="10">cv. Huhao1</strain>
        <tissue evidence="9">Leaf</tissue>
    </source>
</reference>
<keyword evidence="7" id="KW-0472">Membrane</keyword>
<comment type="caution">
    <text evidence="9">The sequence shown here is derived from an EMBL/GenBank/DDBJ whole genome shotgun (WGS) entry which is preliminary data.</text>
</comment>
<proteinExistence type="predicted"/>
<dbReference type="STRING" id="35608.A0A2U1NYR4"/>
<keyword evidence="3" id="KW-0805">Transcription regulation</keyword>
<sequence length="177" mass="19994">MNHFSGGNISGFAAGTDSWIWGFNCSGCVMVVFFAMIHGINFEIGSFELDSKTLGALQNNKDVTFVVQLIRLNPTAAQRVKDIAGLQRSGKSCKLRWIDYLRPGLNQDTFNFLEEEIILILHGMVRNNYDCMVEAFRERRDLLLIAFLESDSVKISEPQTTQEAERLQRIALAEAEK</sequence>
<feature type="domain" description="HTH myb-type" evidence="8">
    <location>
        <begin position="88"/>
        <end position="105"/>
    </location>
</feature>
<evidence type="ECO:0000256" key="1">
    <source>
        <dbReference type="ARBA" id="ARBA00004123"/>
    </source>
</evidence>